<evidence type="ECO:0000313" key="2">
    <source>
        <dbReference type="Proteomes" id="UP001497482"/>
    </source>
</evidence>
<accession>A0AAV2MHC8</accession>
<dbReference type="PANTHER" id="PTHR46883:SF1">
    <property type="entry name" value="BARDET-BIEDL SYNDROME 12 PROTEIN"/>
    <property type="match status" value="1"/>
</dbReference>
<organism evidence="1 2">
    <name type="scientific">Knipowitschia caucasica</name>
    <name type="common">Caucasian dwarf goby</name>
    <name type="synonym">Pomatoschistus caucasicus</name>
    <dbReference type="NCBI Taxonomy" id="637954"/>
    <lineage>
        <taxon>Eukaryota</taxon>
        <taxon>Metazoa</taxon>
        <taxon>Chordata</taxon>
        <taxon>Craniata</taxon>
        <taxon>Vertebrata</taxon>
        <taxon>Euteleostomi</taxon>
        <taxon>Actinopterygii</taxon>
        <taxon>Neopterygii</taxon>
        <taxon>Teleostei</taxon>
        <taxon>Neoteleostei</taxon>
        <taxon>Acanthomorphata</taxon>
        <taxon>Gobiaria</taxon>
        <taxon>Gobiiformes</taxon>
        <taxon>Gobioidei</taxon>
        <taxon>Gobiidae</taxon>
        <taxon>Gobiinae</taxon>
        <taxon>Knipowitschia</taxon>
    </lineage>
</organism>
<proteinExistence type="predicted"/>
<dbReference type="AlphaFoldDB" id="A0AAV2MHC8"/>
<keyword evidence="2" id="KW-1185">Reference proteome</keyword>
<dbReference type="GO" id="GO:0045494">
    <property type="term" value="P:photoreceptor cell maintenance"/>
    <property type="evidence" value="ECO:0007669"/>
    <property type="project" value="TreeGrafter"/>
</dbReference>
<dbReference type="GO" id="GO:0051131">
    <property type="term" value="P:chaperone-mediated protein complex assembly"/>
    <property type="evidence" value="ECO:0007669"/>
    <property type="project" value="InterPro"/>
</dbReference>
<gene>
    <name evidence="1" type="ORF">KC01_LOCUS39086</name>
</gene>
<dbReference type="PANTHER" id="PTHR46883">
    <property type="entry name" value="BARDET-BIEDL SYNDROME 12 PROTEIN"/>
    <property type="match status" value="1"/>
</dbReference>
<dbReference type="EMBL" id="OZ035830">
    <property type="protein sequence ID" value="CAL1612795.1"/>
    <property type="molecule type" value="Genomic_DNA"/>
</dbReference>
<name>A0AAV2MHC8_KNICA</name>
<dbReference type="SUPFAM" id="SSF48592">
    <property type="entry name" value="GroEL equatorial domain-like"/>
    <property type="match status" value="1"/>
</dbReference>
<sequence>MAGSSVLNQRQHVGLQKLVALSGITTAFLGPSKTYKIIQDDVTGESTLVSSCHRLLQNLELTCAVGQLVYETVEAHHTRYKTDTKSGLATVVLTSWVEGKLPCEEDAFWACAYRLHWALKDAFLLPGVGGTELLCIRQLQEQAGVYANSCKPVPLMNPRSAAGPDRGVVLQLMAEGLMDFVSGVMVNTGEFSKVEARTVAVERLRGWDGRVNRAEMNGDHESRICDNLSVKQEAWRTALDLVFLVLQTDAEIITGVGQERSGQKELMFL</sequence>
<dbReference type="InterPro" id="IPR027413">
    <property type="entry name" value="GROEL-like_equatorial_sf"/>
</dbReference>
<reference evidence="1 2" key="1">
    <citation type="submission" date="2024-04" db="EMBL/GenBank/DDBJ databases">
        <authorList>
            <person name="Waldvogel A.-M."/>
            <person name="Schoenle A."/>
        </authorList>
    </citation>
    <scope>NUCLEOTIDE SEQUENCE [LARGE SCALE GENOMIC DNA]</scope>
</reference>
<dbReference type="Gene3D" id="1.10.560.10">
    <property type="entry name" value="GroEL-like equatorial domain"/>
    <property type="match status" value="1"/>
</dbReference>
<protein>
    <submittedName>
        <fullName evidence="1">Uncharacterized protein</fullName>
    </submittedName>
</protein>
<dbReference type="InterPro" id="IPR042984">
    <property type="entry name" value="BBS12"/>
</dbReference>
<evidence type="ECO:0000313" key="1">
    <source>
        <dbReference type="EMBL" id="CAL1612795.1"/>
    </source>
</evidence>
<dbReference type="Proteomes" id="UP001497482">
    <property type="component" value="Chromosome 8"/>
</dbReference>